<dbReference type="GO" id="GO:0032502">
    <property type="term" value="P:developmental process"/>
    <property type="evidence" value="ECO:0007669"/>
    <property type="project" value="UniProtKB-ARBA"/>
</dbReference>
<organism evidence="13 14">
    <name type="scientific">Silurus meridionalis</name>
    <name type="common">Southern catfish</name>
    <name type="synonym">Silurus soldatovi meridionalis</name>
    <dbReference type="NCBI Taxonomy" id="175797"/>
    <lineage>
        <taxon>Eukaryota</taxon>
        <taxon>Metazoa</taxon>
        <taxon>Chordata</taxon>
        <taxon>Craniata</taxon>
        <taxon>Vertebrata</taxon>
        <taxon>Euteleostomi</taxon>
        <taxon>Actinopterygii</taxon>
        <taxon>Neopterygii</taxon>
        <taxon>Teleostei</taxon>
        <taxon>Ostariophysi</taxon>
        <taxon>Siluriformes</taxon>
        <taxon>Siluridae</taxon>
        <taxon>Silurus</taxon>
    </lineage>
</organism>
<dbReference type="Pfam" id="PF00059">
    <property type="entry name" value="Lectin_C"/>
    <property type="match status" value="1"/>
</dbReference>
<dbReference type="PROSITE" id="PS50041">
    <property type="entry name" value="C_TYPE_LECTIN_2"/>
    <property type="match status" value="1"/>
</dbReference>
<feature type="chain" id="PRO_5035862963" description="C-type lectin domain-containing protein" evidence="11">
    <location>
        <begin position="23"/>
        <end position="400"/>
    </location>
</feature>
<dbReference type="SMART" id="SM00179">
    <property type="entry name" value="EGF_CA"/>
    <property type="match status" value="1"/>
</dbReference>
<evidence type="ECO:0000256" key="10">
    <source>
        <dbReference type="SAM" id="Phobius"/>
    </source>
</evidence>
<dbReference type="Gene3D" id="3.10.100.10">
    <property type="entry name" value="Mannose-Binding Protein A, subunit A"/>
    <property type="match status" value="1"/>
</dbReference>
<sequence length="400" mass="44199">MDYKSGLCFMNFLIVVFGISDSQYYSVDLDEQLFDTAQTLCGSNGFLANIPDDEETVKKILKVIEDKGDRTSTSFWIGLKKEKTMCVQENLPLKGFYWTIDNSTNFALNKWKTEPSLTCTNALCGFLSVEYRGSTVASWGLAAMSCQRKLPFICKNYGSSKEIACSLPPNITGIHEKTVKNSDPYTIWVSCKGMDTFVLTCSRTTGKWKLVGGTEIDIQGLCIECKTGYKKNKDGSCVDVDECQQPNICQLSCTNTVGSYMCGCTDDEDSEQCKEAKKSIITPAPDAFNNVKDTSTSTSMDKKPTPSTQPAVRSTTKSAVLTGESTGDLSNIVIPVIIALLIFVVLVVIIVAIVKYCLMRRAKKRAKKRAADLKESVALNGSDSMEKDKLWISRHHDQKD</sequence>
<reference evidence="13" key="1">
    <citation type="submission" date="2020-08" db="EMBL/GenBank/DDBJ databases">
        <title>Chromosome-level assembly of Southern catfish (Silurus meridionalis) provides insights into visual adaptation to the nocturnal and benthic lifestyles.</title>
        <authorList>
            <person name="Zhang Y."/>
            <person name="Wang D."/>
            <person name="Peng Z."/>
        </authorList>
    </citation>
    <scope>NUCLEOTIDE SEQUENCE</scope>
    <source>
        <strain evidence="13">SWU-2019-XX</strain>
        <tissue evidence="13">Muscle</tissue>
    </source>
</reference>
<dbReference type="InterPro" id="IPR016186">
    <property type="entry name" value="C-type_lectin-like/link_sf"/>
</dbReference>
<dbReference type="InterPro" id="IPR051505">
    <property type="entry name" value="C-type_lectin_domain"/>
</dbReference>
<dbReference type="InterPro" id="IPR010740">
    <property type="entry name" value="Endomucin"/>
</dbReference>
<keyword evidence="3 10" id="KW-0812">Transmembrane</keyword>
<dbReference type="PANTHER" id="PTHR14789">
    <property type="entry name" value="CHONDROLECTIN VARIANT CHODLFDELTAE"/>
    <property type="match status" value="1"/>
</dbReference>
<dbReference type="Proteomes" id="UP000606274">
    <property type="component" value="Unassembled WGS sequence"/>
</dbReference>
<dbReference type="PROSITE" id="PS00010">
    <property type="entry name" value="ASX_HYDROXYL"/>
    <property type="match status" value="1"/>
</dbReference>
<evidence type="ECO:0000313" key="14">
    <source>
        <dbReference type="Proteomes" id="UP000606274"/>
    </source>
</evidence>
<evidence type="ECO:0000256" key="2">
    <source>
        <dbReference type="ARBA" id="ARBA00022553"/>
    </source>
</evidence>
<dbReference type="Gene3D" id="2.10.25.10">
    <property type="entry name" value="Laminin"/>
    <property type="match status" value="1"/>
</dbReference>
<evidence type="ECO:0000256" key="3">
    <source>
        <dbReference type="ARBA" id="ARBA00022692"/>
    </source>
</evidence>
<dbReference type="PROSITE" id="PS01187">
    <property type="entry name" value="EGF_CA"/>
    <property type="match status" value="1"/>
</dbReference>
<dbReference type="InterPro" id="IPR001304">
    <property type="entry name" value="C-type_lectin-like"/>
</dbReference>
<evidence type="ECO:0000256" key="5">
    <source>
        <dbReference type="ARBA" id="ARBA00022734"/>
    </source>
</evidence>
<keyword evidence="4 11" id="KW-0732">Signal</keyword>
<dbReference type="AlphaFoldDB" id="A0A8T0BBG6"/>
<evidence type="ECO:0000256" key="6">
    <source>
        <dbReference type="ARBA" id="ARBA00022989"/>
    </source>
</evidence>
<keyword evidence="8" id="KW-1015">Disulfide bond</keyword>
<accession>A0A8T0BBG6</accession>
<keyword evidence="14" id="KW-1185">Reference proteome</keyword>
<dbReference type="PANTHER" id="PTHR14789:SF8">
    <property type="entry name" value="C-TYPE LECTIN DOMAIN FAMILY 14 MEMBER A PRECURSOR-RELATED"/>
    <property type="match status" value="1"/>
</dbReference>
<evidence type="ECO:0000313" key="13">
    <source>
        <dbReference type="EMBL" id="KAF7704472.1"/>
    </source>
</evidence>
<gene>
    <name evidence="13" type="ORF">HF521_021544</name>
</gene>
<evidence type="ECO:0000256" key="8">
    <source>
        <dbReference type="ARBA" id="ARBA00023157"/>
    </source>
</evidence>
<evidence type="ECO:0000256" key="7">
    <source>
        <dbReference type="ARBA" id="ARBA00023136"/>
    </source>
</evidence>
<feature type="domain" description="C-type lectin" evidence="12">
    <location>
        <begin position="19"/>
        <end position="155"/>
    </location>
</feature>
<dbReference type="GO" id="GO:0030246">
    <property type="term" value="F:carbohydrate binding"/>
    <property type="evidence" value="ECO:0007669"/>
    <property type="project" value="UniProtKB-KW"/>
</dbReference>
<dbReference type="Pfam" id="PF07010">
    <property type="entry name" value="Endomucin"/>
    <property type="match status" value="1"/>
</dbReference>
<comment type="caution">
    <text evidence="13">The sequence shown here is derived from an EMBL/GenBank/DDBJ whole genome shotgun (WGS) entry which is preliminary data.</text>
</comment>
<keyword evidence="7 10" id="KW-0472">Membrane</keyword>
<feature type="signal peptide" evidence="11">
    <location>
        <begin position="1"/>
        <end position="22"/>
    </location>
</feature>
<dbReference type="InterPro" id="IPR018097">
    <property type="entry name" value="EGF_Ca-bd_CS"/>
</dbReference>
<feature type="region of interest" description="Disordered" evidence="9">
    <location>
        <begin position="285"/>
        <end position="317"/>
    </location>
</feature>
<dbReference type="InterPro" id="IPR016187">
    <property type="entry name" value="CTDL_fold"/>
</dbReference>
<protein>
    <recommendedName>
        <fullName evidence="12">C-type lectin domain-containing protein</fullName>
    </recommendedName>
</protein>
<dbReference type="CDD" id="cd00054">
    <property type="entry name" value="EGF_CA"/>
    <property type="match status" value="1"/>
</dbReference>
<dbReference type="InterPro" id="IPR000152">
    <property type="entry name" value="EGF-type_Asp/Asn_hydroxyl_site"/>
</dbReference>
<feature type="compositionally biased region" description="Polar residues" evidence="9">
    <location>
        <begin position="291"/>
        <end position="317"/>
    </location>
</feature>
<name>A0A8T0BBG6_SILME</name>
<keyword evidence="2" id="KW-0597">Phosphoprotein</keyword>
<keyword evidence="6 10" id="KW-1133">Transmembrane helix</keyword>
<dbReference type="SUPFAM" id="SSF56436">
    <property type="entry name" value="C-type lectin-like"/>
    <property type="match status" value="1"/>
</dbReference>
<dbReference type="GO" id="GO:0016020">
    <property type="term" value="C:membrane"/>
    <property type="evidence" value="ECO:0007669"/>
    <property type="project" value="UniProtKB-SubCell"/>
</dbReference>
<keyword evidence="5" id="KW-0430">Lectin</keyword>
<comment type="subcellular location">
    <subcellularLocation>
        <location evidence="1">Membrane</location>
        <topology evidence="1">Single-pass type I membrane protein</topology>
    </subcellularLocation>
</comment>
<evidence type="ECO:0000256" key="11">
    <source>
        <dbReference type="SAM" id="SignalP"/>
    </source>
</evidence>
<dbReference type="SUPFAM" id="SSF57196">
    <property type="entry name" value="EGF/Laminin"/>
    <property type="match status" value="1"/>
</dbReference>
<dbReference type="OrthoDB" id="9890094at2759"/>
<dbReference type="InterPro" id="IPR001881">
    <property type="entry name" value="EGF-like_Ca-bd_dom"/>
</dbReference>
<dbReference type="EMBL" id="JABFDY010000008">
    <property type="protein sequence ID" value="KAF7704472.1"/>
    <property type="molecule type" value="Genomic_DNA"/>
</dbReference>
<evidence type="ECO:0000259" key="12">
    <source>
        <dbReference type="PROSITE" id="PS50041"/>
    </source>
</evidence>
<evidence type="ECO:0000256" key="9">
    <source>
        <dbReference type="SAM" id="MobiDB-lite"/>
    </source>
</evidence>
<evidence type="ECO:0000256" key="1">
    <source>
        <dbReference type="ARBA" id="ARBA00004479"/>
    </source>
</evidence>
<dbReference type="GO" id="GO:0005509">
    <property type="term" value="F:calcium ion binding"/>
    <property type="evidence" value="ECO:0007669"/>
    <property type="project" value="InterPro"/>
</dbReference>
<proteinExistence type="predicted"/>
<feature type="transmembrane region" description="Helical" evidence="10">
    <location>
        <begin position="332"/>
        <end position="358"/>
    </location>
</feature>
<evidence type="ECO:0000256" key="4">
    <source>
        <dbReference type="ARBA" id="ARBA00022729"/>
    </source>
</evidence>